<reference evidence="1 2" key="1">
    <citation type="journal article" date="2013" name="Mar. Genomics">
        <title>Expression of sulfatases in Rhodopirellula baltica and the diversity of sulfatases in the genus Rhodopirellula.</title>
        <authorList>
            <person name="Wegner C.E."/>
            <person name="Richter-Heitmann T."/>
            <person name="Klindworth A."/>
            <person name="Klockow C."/>
            <person name="Richter M."/>
            <person name="Achstetter T."/>
            <person name="Glockner F.O."/>
            <person name="Harder J."/>
        </authorList>
    </citation>
    <scope>NUCLEOTIDE SEQUENCE [LARGE SCALE GENOMIC DNA]</scope>
    <source>
        <strain evidence="1 2">SH28</strain>
    </source>
</reference>
<gene>
    <name evidence="1" type="ORF">RBSH_05515</name>
</gene>
<evidence type="ECO:0000313" key="1">
    <source>
        <dbReference type="EMBL" id="EKJ99207.1"/>
    </source>
</evidence>
<sequence>MKSVVSLSWRTTGKSLTVAVAFDRKHGKTNKDLTSHGCDG</sequence>
<accession>K5D9T1</accession>
<proteinExistence type="predicted"/>
<dbReference type="Proteomes" id="UP000007993">
    <property type="component" value="Unassembled WGS sequence"/>
</dbReference>
<dbReference type="AlphaFoldDB" id="K5D9T1"/>
<comment type="caution">
    <text evidence="1">The sequence shown here is derived from an EMBL/GenBank/DDBJ whole genome shotgun (WGS) entry which is preliminary data.</text>
</comment>
<evidence type="ECO:0000313" key="2">
    <source>
        <dbReference type="Proteomes" id="UP000007993"/>
    </source>
</evidence>
<dbReference type="EMBL" id="AMCW01000155">
    <property type="protein sequence ID" value="EKJ99207.1"/>
    <property type="molecule type" value="Genomic_DNA"/>
</dbReference>
<organism evidence="1 2">
    <name type="scientific">Rhodopirellula baltica SH28</name>
    <dbReference type="NCBI Taxonomy" id="993517"/>
    <lineage>
        <taxon>Bacteria</taxon>
        <taxon>Pseudomonadati</taxon>
        <taxon>Planctomycetota</taxon>
        <taxon>Planctomycetia</taxon>
        <taxon>Pirellulales</taxon>
        <taxon>Pirellulaceae</taxon>
        <taxon>Rhodopirellula</taxon>
    </lineage>
</organism>
<name>K5D9T1_RHOBT</name>
<protein>
    <submittedName>
        <fullName evidence="1">Uncharacterized protein</fullName>
    </submittedName>
</protein>